<proteinExistence type="predicted"/>
<dbReference type="InterPro" id="IPR036047">
    <property type="entry name" value="F-box-like_dom_sf"/>
</dbReference>
<reference evidence="2" key="1">
    <citation type="journal article" date="2021" name="New Phytol.">
        <title>Evolutionary innovations through gain and loss of genes in the ectomycorrhizal Boletales.</title>
        <authorList>
            <person name="Wu G."/>
            <person name="Miyauchi S."/>
            <person name="Morin E."/>
            <person name="Kuo A."/>
            <person name="Drula E."/>
            <person name="Varga T."/>
            <person name="Kohler A."/>
            <person name="Feng B."/>
            <person name="Cao Y."/>
            <person name="Lipzen A."/>
            <person name="Daum C."/>
            <person name="Hundley H."/>
            <person name="Pangilinan J."/>
            <person name="Johnson J."/>
            <person name="Barry K."/>
            <person name="LaButti K."/>
            <person name="Ng V."/>
            <person name="Ahrendt S."/>
            <person name="Min B."/>
            <person name="Choi I.G."/>
            <person name="Park H."/>
            <person name="Plett J.M."/>
            <person name="Magnuson J."/>
            <person name="Spatafora J.W."/>
            <person name="Nagy L.G."/>
            <person name="Henrissat B."/>
            <person name="Grigoriev I.V."/>
            <person name="Yang Z.L."/>
            <person name="Xu J."/>
            <person name="Martin F.M."/>
        </authorList>
    </citation>
    <scope>NUCLEOTIDE SEQUENCE</scope>
    <source>
        <strain evidence="2">KKN 215</strain>
    </source>
</reference>
<dbReference type="Pfam" id="PF12937">
    <property type="entry name" value="F-box-like"/>
    <property type="match status" value="1"/>
</dbReference>
<organism evidence="2 3">
    <name type="scientific">Cristinia sonorae</name>
    <dbReference type="NCBI Taxonomy" id="1940300"/>
    <lineage>
        <taxon>Eukaryota</taxon>
        <taxon>Fungi</taxon>
        <taxon>Dikarya</taxon>
        <taxon>Basidiomycota</taxon>
        <taxon>Agaricomycotina</taxon>
        <taxon>Agaricomycetes</taxon>
        <taxon>Agaricomycetidae</taxon>
        <taxon>Agaricales</taxon>
        <taxon>Pleurotineae</taxon>
        <taxon>Stephanosporaceae</taxon>
        <taxon>Cristinia</taxon>
    </lineage>
</organism>
<dbReference type="InterPro" id="IPR001810">
    <property type="entry name" value="F-box_dom"/>
</dbReference>
<evidence type="ECO:0000259" key="1">
    <source>
        <dbReference type="Pfam" id="PF12937"/>
    </source>
</evidence>
<dbReference type="EMBL" id="JAEVFJ010000027">
    <property type="protein sequence ID" value="KAH8093967.1"/>
    <property type="molecule type" value="Genomic_DNA"/>
</dbReference>
<dbReference type="Proteomes" id="UP000813824">
    <property type="component" value="Unassembled WGS sequence"/>
</dbReference>
<name>A0A8K0UJR8_9AGAR</name>
<comment type="caution">
    <text evidence="2">The sequence shown here is derived from an EMBL/GenBank/DDBJ whole genome shotgun (WGS) entry which is preliminary data.</text>
</comment>
<dbReference type="OrthoDB" id="2884925at2759"/>
<gene>
    <name evidence="2" type="ORF">BXZ70DRAFT_374312</name>
</gene>
<dbReference type="Gene3D" id="1.20.1280.50">
    <property type="match status" value="1"/>
</dbReference>
<sequence>MILTQDIETKPAPMMTPSSDSDWQTKWQALAETKAALLTQTVQVNVAMNAVLPISHLPPEILSNIFRLCQWGAAEVDGGFFSKWISVTHVCHHWREVALHDPILWSAVSITASCPVNALAIILARSKQLPLDMHVSLRDVTLVQLPDIVRAWKLTLRSVWGSQRYTSIPPSAPLLTILHLEVTGGQRMDEEIQPTFFDICTTPMLKNLSLSSYALNWSQVVLPSTLTDLCIVYPDPDIPSFTPSCHVQDLVRVVQVMSSIQHLTFKHVLSYDPSSLGSEPSTTFALSHLDTIEIAGHGPPSLHFLDHFTYLATTSFQLDLHFERPGDVEFAVAPLRRILEIDHRKVDMVTISDVEMRFYTQNSTTDSSSTTFTRFLSIILNDLYFYEDLVLCNIVAKLPLHNISILRLIGEVYLAIVDGAWKTVLKKMPNVKRFSIELFEPLDDRIRVDFLSVLKPMSLVGEEEIHLLPLLSEVFLEGIVFCDTDEESDCEDPTAVLWLADALISRKLAGRQVEKLFLENCFGLHSEDIKLLEPYTTVRWDGREREPDSP</sequence>
<keyword evidence="3" id="KW-1185">Reference proteome</keyword>
<evidence type="ECO:0000313" key="3">
    <source>
        <dbReference type="Proteomes" id="UP000813824"/>
    </source>
</evidence>
<dbReference type="SUPFAM" id="SSF81383">
    <property type="entry name" value="F-box domain"/>
    <property type="match status" value="1"/>
</dbReference>
<accession>A0A8K0UJR8</accession>
<protein>
    <recommendedName>
        <fullName evidence="1">F-box domain-containing protein</fullName>
    </recommendedName>
</protein>
<feature type="domain" description="F-box" evidence="1">
    <location>
        <begin position="54"/>
        <end position="110"/>
    </location>
</feature>
<evidence type="ECO:0000313" key="2">
    <source>
        <dbReference type="EMBL" id="KAH8093967.1"/>
    </source>
</evidence>
<dbReference type="AlphaFoldDB" id="A0A8K0UJR8"/>